<evidence type="ECO:0000256" key="3">
    <source>
        <dbReference type="ARBA" id="ARBA00022840"/>
    </source>
</evidence>
<comment type="similarity">
    <text evidence="1 4">Belongs to the 5-formyltetrahydrofolate cyclo-ligase family.</text>
</comment>
<dbReference type="NCBIfam" id="TIGR02727">
    <property type="entry name" value="MTHFS_bact"/>
    <property type="match status" value="1"/>
</dbReference>
<gene>
    <name evidence="5" type="ORF">E5S67_06386</name>
</gene>
<dbReference type="PANTHER" id="PTHR23407:SF1">
    <property type="entry name" value="5-FORMYLTETRAHYDROFOLATE CYCLO-LIGASE"/>
    <property type="match status" value="1"/>
</dbReference>
<dbReference type="Pfam" id="PF01812">
    <property type="entry name" value="5-FTHF_cyc-lig"/>
    <property type="match status" value="1"/>
</dbReference>
<dbReference type="GO" id="GO:0030272">
    <property type="term" value="F:5-formyltetrahydrofolate cyclo-ligase activity"/>
    <property type="evidence" value="ECO:0007669"/>
    <property type="project" value="UniProtKB-EC"/>
</dbReference>
<comment type="caution">
    <text evidence="5">The sequence shown here is derived from an EMBL/GenBank/DDBJ whole genome shotgun (WGS) entry which is preliminary data.</text>
</comment>
<dbReference type="EMBL" id="SRRZ01000272">
    <property type="protein sequence ID" value="NQE38601.1"/>
    <property type="molecule type" value="Genomic_DNA"/>
</dbReference>
<evidence type="ECO:0000256" key="2">
    <source>
        <dbReference type="ARBA" id="ARBA00022741"/>
    </source>
</evidence>
<dbReference type="PANTHER" id="PTHR23407">
    <property type="entry name" value="ATPASE INHIBITOR/5-FORMYLTETRAHYDROFOLATE CYCLO-LIGASE"/>
    <property type="match status" value="1"/>
</dbReference>
<keyword evidence="2 4" id="KW-0547">Nucleotide-binding</keyword>
<dbReference type="Gene3D" id="3.40.50.10420">
    <property type="entry name" value="NagB/RpiA/CoA transferase-like"/>
    <property type="match status" value="1"/>
</dbReference>
<dbReference type="PIRSF" id="PIRSF006806">
    <property type="entry name" value="FTHF_cligase"/>
    <property type="match status" value="1"/>
</dbReference>
<protein>
    <recommendedName>
        <fullName evidence="4">5-formyltetrahydrofolate cyclo-ligase</fullName>
        <ecNumber evidence="4">6.3.3.2</ecNumber>
    </recommendedName>
</protein>
<dbReference type="InterPro" id="IPR002698">
    <property type="entry name" value="FTHF_cligase"/>
</dbReference>
<evidence type="ECO:0000256" key="4">
    <source>
        <dbReference type="RuleBase" id="RU361279"/>
    </source>
</evidence>
<reference evidence="5 6" key="1">
    <citation type="journal article" date="2020" name="Sci. Rep.">
        <title>A novel cyanobacterial geosmin producer, revising GeoA distribution and dispersion patterns in Bacteria.</title>
        <authorList>
            <person name="Churro C."/>
            <person name="Semedo-Aguiar A.P."/>
            <person name="Silva A.D."/>
            <person name="Pereira-Leal J.B."/>
            <person name="Leite R.B."/>
        </authorList>
    </citation>
    <scope>NUCLEOTIDE SEQUENCE [LARGE SCALE GENOMIC DNA]</scope>
    <source>
        <strain evidence="5 6">IPMA8</strain>
    </source>
</reference>
<accession>A0ABX2D7P8</accession>
<keyword evidence="5" id="KW-0436">Ligase</keyword>
<sequence length="224" mass="25216">MNTAEPSLTKTELRRSLLNTRKSLSAQEWRQKSDRLCNRLQNSPLFTQAKTILAYFSCRQEPDLSPLFTSSVEEASCLLNSGDRQDACLTNAIPIPKKWGFPRCVGKELSWHIWQPGDALHTGAYGILEPLPDAPKIDRSEVDLILVPAVGCDVRGYRLGYGGGYYDRMFSLAEWESKIAIGTIFEFALLAQLPVDSWDKPLHGICTEIDLTIVQQKSRRSIEQ</sequence>
<organism evidence="5 6">
    <name type="scientific">Microcoleus asticus IPMA8</name>
    <dbReference type="NCBI Taxonomy" id="2563858"/>
    <lineage>
        <taxon>Bacteria</taxon>
        <taxon>Bacillati</taxon>
        <taxon>Cyanobacteriota</taxon>
        <taxon>Cyanophyceae</taxon>
        <taxon>Oscillatoriophycideae</taxon>
        <taxon>Oscillatoriales</taxon>
        <taxon>Microcoleaceae</taxon>
        <taxon>Microcoleus</taxon>
        <taxon>Microcoleus asticus</taxon>
    </lineage>
</organism>
<comment type="catalytic activity">
    <reaction evidence="4">
        <text>(6S)-5-formyl-5,6,7,8-tetrahydrofolate + ATP = (6R)-5,10-methenyltetrahydrofolate + ADP + phosphate</text>
        <dbReference type="Rhea" id="RHEA:10488"/>
        <dbReference type="ChEBI" id="CHEBI:30616"/>
        <dbReference type="ChEBI" id="CHEBI:43474"/>
        <dbReference type="ChEBI" id="CHEBI:57455"/>
        <dbReference type="ChEBI" id="CHEBI:57457"/>
        <dbReference type="ChEBI" id="CHEBI:456216"/>
        <dbReference type="EC" id="6.3.3.2"/>
    </reaction>
</comment>
<comment type="cofactor">
    <cofactor evidence="4">
        <name>Mg(2+)</name>
        <dbReference type="ChEBI" id="CHEBI:18420"/>
    </cofactor>
</comment>
<evidence type="ECO:0000256" key="1">
    <source>
        <dbReference type="ARBA" id="ARBA00010638"/>
    </source>
</evidence>
<evidence type="ECO:0000313" key="6">
    <source>
        <dbReference type="Proteomes" id="UP000702425"/>
    </source>
</evidence>
<keyword evidence="4" id="KW-0460">Magnesium</keyword>
<dbReference type="SUPFAM" id="SSF100950">
    <property type="entry name" value="NagB/RpiA/CoA transferase-like"/>
    <property type="match status" value="1"/>
</dbReference>
<dbReference type="RefSeq" id="WP_172193430.1">
    <property type="nucleotide sequence ID" value="NZ_CAWPPK010000193.1"/>
</dbReference>
<dbReference type="InterPro" id="IPR037171">
    <property type="entry name" value="NagB/RpiA_transferase-like"/>
</dbReference>
<dbReference type="EC" id="6.3.3.2" evidence="4"/>
<evidence type="ECO:0000313" key="5">
    <source>
        <dbReference type="EMBL" id="NQE38601.1"/>
    </source>
</evidence>
<keyword evidence="6" id="KW-1185">Reference proteome</keyword>
<keyword evidence="3 4" id="KW-0067">ATP-binding</keyword>
<proteinExistence type="inferred from homology"/>
<keyword evidence="4" id="KW-0479">Metal-binding</keyword>
<dbReference type="InterPro" id="IPR024185">
    <property type="entry name" value="FTHF_cligase-like_sf"/>
</dbReference>
<dbReference type="Proteomes" id="UP000702425">
    <property type="component" value="Unassembled WGS sequence"/>
</dbReference>
<name>A0ABX2D7P8_9CYAN</name>